<sequence length="125" mass="15254">MLDNWNTGQHRYTKRYWEHRTILDNTKNTEYLNIENTGQSGMLNNTGKLECVDNNEIQQWITLERWKILKYWNNGQSRTFDNTRTLDNTEVLTMEHWTTLEYWITLEHWNAGKFDNTEATLEYWD</sequence>
<dbReference type="EMBL" id="PQFF01000182">
    <property type="protein sequence ID" value="RHZ76662.1"/>
    <property type="molecule type" value="Genomic_DNA"/>
</dbReference>
<dbReference type="Proteomes" id="UP000266861">
    <property type="component" value="Unassembled WGS sequence"/>
</dbReference>
<gene>
    <name evidence="1" type="ORF">Glove_194g99</name>
</gene>
<dbReference type="AlphaFoldDB" id="A0A397IPE2"/>
<comment type="caution">
    <text evidence="1">The sequence shown here is derived from an EMBL/GenBank/DDBJ whole genome shotgun (WGS) entry which is preliminary data.</text>
</comment>
<name>A0A397IPE2_9GLOM</name>
<protein>
    <submittedName>
        <fullName evidence="1">Uncharacterized protein</fullName>
    </submittedName>
</protein>
<organism evidence="1 2">
    <name type="scientific">Diversispora epigaea</name>
    <dbReference type="NCBI Taxonomy" id="1348612"/>
    <lineage>
        <taxon>Eukaryota</taxon>
        <taxon>Fungi</taxon>
        <taxon>Fungi incertae sedis</taxon>
        <taxon>Mucoromycota</taxon>
        <taxon>Glomeromycotina</taxon>
        <taxon>Glomeromycetes</taxon>
        <taxon>Diversisporales</taxon>
        <taxon>Diversisporaceae</taxon>
        <taxon>Diversispora</taxon>
    </lineage>
</organism>
<reference evidence="1 2" key="1">
    <citation type="submission" date="2018-08" db="EMBL/GenBank/DDBJ databases">
        <title>Genome and evolution of the arbuscular mycorrhizal fungus Diversispora epigaea (formerly Glomus versiforme) and its bacterial endosymbionts.</title>
        <authorList>
            <person name="Sun X."/>
            <person name="Fei Z."/>
            <person name="Harrison M."/>
        </authorList>
    </citation>
    <scope>NUCLEOTIDE SEQUENCE [LARGE SCALE GENOMIC DNA]</scope>
    <source>
        <strain evidence="1 2">IT104</strain>
    </source>
</reference>
<evidence type="ECO:0000313" key="2">
    <source>
        <dbReference type="Proteomes" id="UP000266861"/>
    </source>
</evidence>
<accession>A0A397IPE2</accession>
<evidence type="ECO:0000313" key="1">
    <source>
        <dbReference type="EMBL" id="RHZ76662.1"/>
    </source>
</evidence>
<proteinExistence type="predicted"/>
<keyword evidence="2" id="KW-1185">Reference proteome</keyword>